<keyword evidence="1" id="KW-0732">Signal</keyword>
<feature type="chain" id="PRO_5045352418" description="Ig-like domain-containing protein" evidence="1">
    <location>
        <begin position="28"/>
        <end position="440"/>
    </location>
</feature>
<dbReference type="Proteomes" id="UP001501237">
    <property type="component" value="Unassembled WGS sequence"/>
</dbReference>
<dbReference type="EMBL" id="BAAAUV010000007">
    <property type="protein sequence ID" value="GAA3212103.1"/>
    <property type="molecule type" value="Genomic_DNA"/>
</dbReference>
<evidence type="ECO:0000313" key="2">
    <source>
        <dbReference type="EMBL" id="GAA3212103.1"/>
    </source>
</evidence>
<evidence type="ECO:0000256" key="1">
    <source>
        <dbReference type="SAM" id="SignalP"/>
    </source>
</evidence>
<evidence type="ECO:0000313" key="3">
    <source>
        <dbReference type="Proteomes" id="UP001501237"/>
    </source>
</evidence>
<dbReference type="RefSeq" id="WP_344828579.1">
    <property type="nucleotide sequence ID" value="NZ_BAAAUV010000007.1"/>
</dbReference>
<accession>A0ABP6Q8R5</accession>
<gene>
    <name evidence="2" type="ORF">GCM10010468_31220</name>
</gene>
<comment type="caution">
    <text evidence="2">The sequence shown here is derived from an EMBL/GenBank/DDBJ whole genome shotgun (WGS) entry which is preliminary data.</text>
</comment>
<name>A0ABP6Q8R5_9ACTN</name>
<keyword evidence="3" id="KW-1185">Reference proteome</keyword>
<sequence>MHKRLISGAVAATVAGGLLLQGSPSFAAQAVSAVPAVAAAAPAKLVAVSVSPQRTTAGHKIKLAATARVPRGEAAAVFAEIKRPTDVLKIRLKSRGHGRYTGSWTARGDFAGKITFRLVGKFADSTISRKIDVKGRPSVYDGKATPPEVLPNAKTTLSAKVVGRGVTSVTAVVGAPGDQTNIALRPSERHSGYAVWSGQFTAPGTDKQLKLPITYVARNSRGTARLTTDGLTVTPQAPPAPVVEKVSAPATSVVYKGGNKFTVTAQASNASAGVKISYWGAGTPYQNIDMKLVTPDVYTATVVVPGTAKGKIDFNVKAYGTAEVKSGGSVVVKKATWLTKFNASPEPVKKGKSIKISGVLIGLNSAGTAYSGLKGGTIQILFRPTGSKTYTTVKTVTSGSSGKISTTVTAAAGGTWYTKFVGTAYWNPSASGGDWVKVTG</sequence>
<protein>
    <recommendedName>
        <fullName evidence="4">Ig-like domain-containing protein</fullName>
    </recommendedName>
</protein>
<proteinExistence type="predicted"/>
<evidence type="ECO:0008006" key="4">
    <source>
        <dbReference type="Google" id="ProtNLM"/>
    </source>
</evidence>
<organism evidence="2 3">
    <name type="scientific">Actinocorallia longicatena</name>
    <dbReference type="NCBI Taxonomy" id="111803"/>
    <lineage>
        <taxon>Bacteria</taxon>
        <taxon>Bacillati</taxon>
        <taxon>Actinomycetota</taxon>
        <taxon>Actinomycetes</taxon>
        <taxon>Streptosporangiales</taxon>
        <taxon>Thermomonosporaceae</taxon>
        <taxon>Actinocorallia</taxon>
    </lineage>
</organism>
<feature type="signal peptide" evidence="1">
    <location>
        <begin position="1"/>
        <end position="27"/>
    </location>
</feature>
<reference evidence="3" key="1">
    <citation type="journal article" date="2019" name="Int. J. Syst. Evol. Microbiol.">
        <title>The Global Catalogue of Microorganisms (GCM) 10K type strain sequencing project: providing services to taxonomists for standard genome sequencing and annotation.</title>
        <authorList>
            <consortium name="The Broad Institute Genomics Platform"/>
            <consortium name="The Broad Institute Genome Sequencing Center for Infectious Disease"/>
            <person name="Wu L."/>
            <person name="Ma J."/>
        </authorList>
    </citation>
    <scope>NUCLEOTIDE SEQUENCE [LARGE SCALE GENOMIC DNA]</scope>
    <source>
        <strain evidence="3">JCM 9377</strain>
    </source>
</reference>